<organism evidence="3 4">
    <name type="scientific">Fontibacter flavus</name>
    <dbReference type="NCBI Taxonomy" id="654838"/>
    <lineage>
        <taxon>Bacteria</taxon>
        <taxon>Pseudomonadati</taxon>
        <taxon>Bacteroidota</taxon>
        <taxon>Cytophagia</taxon>
        <taxon>Cytophagales</taxon>
        <taxon>Cyclobacteriaceae</taxon>
        <taxon>Fontibacter</taxon>
    </lineage>
</organism>
<evidence type="ECO:0000259" key="2">
    <source>
        <dbReference type="Pfam" id="PF17116"/>
    </source>
</evidence>
<dbReference type="Proteomes" id="UP001589797">
    <property type="component" value="Unassembled WGS sequence"/>
</dbReference>
<dbReference type="InterPro" id="IPR031345">
    <property type="entry name" value="T9SS_Plug_N"/>
</dbReference>
<evidence type="ECO:0000313" key="3">
    <source>
        <dbReference type="EMBL" id="MFC0263365.1"/>
    </source>
</evidence>
<keyword evidence="4" id="KW-1185">Reference proteome</keyword>
<evidence type="ECO:0000256" key="1">
    <source>
        <dbReference type="SAM" id="SignalP"/>
    </source>
</evidence>
<proteinExistence type="predicted"/>
<comment type="caution">
    <text evidence="3">The sequence shown here is derived from an EMBL/GenBank/DDBJ whole genome shotgun (WGS) entry which is preliminary data.</text>
</comment>
<dbReference type="EMBL" id="JBHLWI010000032">
    <property type="protein sequence ID" value="MFC0263365.1"/>
    <property type="molecule type" value="Genomic_DNA"/>
</dbReference>
<name>A0ABV6FU15_9BACT</name>
<sequence>MMRIALIFILFFCGISQHSPAQQVYTDRVFEENILSVRLHPNTGDFAAQMNSPILDLAGGVSLMLSFDDLAYDPDMFSAKIIHCNADWTPSDLKDPEYLNEYNEFNILQYDYSINTRIPYIHYNFVLPRVRKSGNYAIIIYRGRDQNQVVLTRRFMVYQNAINLAARVVTPSQTEVRRQVQQISLNLNYKGRDLFDPRSNLKVVIRQNQRWDNQKVLTRPTMIREDSKMIEYNLIDGSNTFWGGNEFRFVDLRFVRARGINVKAVRMEEDVVYAEGGMDQARPDGVYSQYLDVNGQYAIMNLERQNHELESEYMVMTFNLEAEGIKETPYIIGALTQWGESPDAKMTLNKKTGAFETTLILKQGWYDYQYAYKTNEGWDTLPLEGSFFETENEYEVLVYYRDMGSRYDELIGYFNLNPNKRRL</sequence>
<keyword evidence="1" id="KW-0732">Signal</keyword>
<gene>
    <name evidence="3" type="ORF">ACFFIP_11800</name>
</gene>
<protein>
    <submittedName>
        <fullName evidence="3">DUF5103 domain-containing protein</fullName>
    </submittedName>
</protein>
<dbReference type="InterPro" id="IPR013783">
    <property type="entry name" value="Ig-like_fold"/>
</dbReference>
<evidence type="ECO:0000313" key="4">
    <source>
        <dbReference type="Proteomes" id="UP001589797"/>
    </source>
</evidence>
<dbReference type="Pfam" id="PF17116">
    <property type="entry name" value="T9SS_plug_1st"/>
    <property type="match status" value="1"/>
</dbReference>
<feature type="chain" id="PRO_5046123038" evidence="1">
    <location>
        <begin position="22"/>
        <end position="423"/>
    </location>
</feature>
<dbReference type="Gene3D" id="2.60.40.10">
    <property type="entry name" value="Immunoglobulins"/>
    <property type="match status" value="1"/>
</dbReference>
<dbReference type="RefSeq" id="WP_382387851.1">
    <property type="nucleotide sequence ID" value="NZ_JBHLWI010000032.1"/>
</dbReference>
<feature type="signal peptide" evidence="1">
    <location>
        <begin position="1"/>
        <end position="21"/>
    </location>
</feature>
<feature type="domain" description="Type 9 secretion system plug protein N-terminal" evidence="2">
    <location>
        <begin position="36"/>
        <end position="159"/>
    </location>
</feature>
<reference evidence="3 4" key="1">
    <citation type="submission" date="2024-09" db="EMBL/GenBank/DDBJ databases">
        <authorList>
            <person name="Sun Q."/>
            <person name="Mori K."/>
        </authorList>
    </citation>
    <scope>NUCLEOTIDE SEQUENCE [LARGE SCALE GENOMIC DNA]</scope>
    <source>
        <strain evidence="3 4">CCM 7650</strain>
    </source>
</reference>
<accession>A0ABV6FU15</accession>